<sequence length="203" mass="23774">MKASFDNIYKNNIWNNNQLIIPRSGPGSSIENTKDIVKYLNNLKGFESCLDIGCGDVTWISQTNIFRKKYIGIDVSEVIINDNIKKYPDIKFHCLNALDDKLFDCDLFICRDVMFHLNKEQNIKLLLNIAKYKFKYIILTSSECHENLFDVNNRDQYCPVNLTKSPFNFNLITYTIKEPKFNRNILVISYNDYLDIVTKNLMN</sequence>
<gene>
    <name evidence="1" type="ORF">Fadolivirus_1_1173</name>
</gene>
<organism evidence="1 2">
    <name type="scientific">Fadolivirus FV1/VV64</name>
    <dbReference type="NCBI Taxonomy" id="3070911"/>
    <lineage>
        <taxon>Viruses</taxon>
        <taxon>Varidnaviria</taxon>
        <taxon>Bamfordvirae</taxon>
        <taxon>Nucleocytoviricota</taxon>
        <taxon>Megaviricetes</taxon>
        <taxon>Imitervirales</taxon>
        <taxon>Mimiviridae</taxon>
        <taxon>Klosneuvirinae</taxon>
        <taxon>Fadolivirus</taxon>
        <taxon>Fadolivirus algeromassiliense</taxon>
    </lineage>
</organism>
<dbReference type="GO" id="GO:0032259">
    <property type="term" value="P:methylation"/>
    <property type="evidence" value="ECO:0007669"/>
    <property type="project" value="UniProtKB-KW"/>
</dbReference>
<dbReference type="InterPro" id="IPR029063">
    <property type="entry name" value="SAM-dependent_MTases_sf"/>
</dbReference>
<dbReference type="SUPFAM" id="SSF53335">
    <property type="entry name" value="S-adenosyl-L-methionine-dependent methyltransferases"/>
    <property type="match status" value="1"/>
</dbReference>
<dbReference type="EMBL" id="MT418680">
    <property type="protein sequence ID" value="QKF94631.1"/>
    <property type="molecule type" value="Genomic_DNA"/>
</dbReference>
<keyword evidence="1" id="KW-0808">Transferase</keyword>
<name>A0A7D3UV37_9VIRU</name>
<dbReference type="GO" id="GO:0008168">
    <property type="term" value="F:methyltransferase activity"/>
    <property type="evidence" value="ECO:0007669"/>
    <property type="project" value="UniProtKB-KW"/>
</dbReference>
<keyword evidence="1" id="KW-0489">Methyltransferase</keyword>
<keyword evidence="2" id="KW-1185">Reference proteome</keyword>
<dbReference type="Gene3D" id="3.40.50.150">
    <property type="entry name" value="Vaccinia Virus protein VP39"/>
    <property type="match status" value="1"/>
</dbReference>
<evidence type="ECO:0000313" key="1">
    <source>
        <dbReference type="EMBL" id="QKF94631.1"/>
    </source>
</evidence>
<accession>A0A7D3UV37</accession>
<reference evidence="1 2" key="1">
    <citation type="submission" date="2020-04" db="EMBL/GenBank/DDBJ databases">
        <title>Advantages and limits of metagenomic assembly and binning of a giant virus.</title>
        <authorList>
            <person name="Schulz F."/>
            <person name="Andreani J."/>
            <person name="Francis R."/>
            <person name="Boudjemaa H."/>
            <person name="Bou Khalil J.Y."/>
            <person name="Lee J."/>
            <person name="La Scola B."/>
            <person name="Woyke T."/>
        </authorList>
    </citation>
    <scope>NUCLEOTIDE SEQUENCE [LARGE SCALE GENOMIC DNA]</scope>
    <source>
        <strain evidence="1 2">FV1/VV64</strain>
    </source>
</reference>
<proteinExistence type="predicted"/>
<evidence type="ECO:0000313" key="2">
    <source>
        <dbReference type="Proteomes" id="UP001162001"/>
    </source>
</evidence>
<protein>
    <submittedName>
        <fullName evidence="1">S-adenosyl-L-methionine-dependent methyltransferase</fullName>
    </submittedName>
</protein>
<dbReference type="Proteomes" id="UP001162001">
    <property type="component" value="Segment"/>
</dbReference>